<evidence type="ECO:0000256" key="1">
    <source>
        <dbReference type="SAM" id="Phobius"/>
    </source>
</evidence>
<comment type="caution">
    <text evidence="2">The sequence shown here is derived from an EMBL/GenBank/DDBJ whole genome shotgun (WGS) entry which is preliminary data.</text>
</comment>
<accession>A0A4Y2UW48</accession>
<gene>
    <name evidence="2" type="ORF">AVEN_239254_1</name>
</gene>
<sequence>MDIPKIAARMAFIPCAWILMKLVMFGDLYNLLPMTILGYLIYLLDSAIRKQNLDKMITKQDHLLKKNLSSQAVRCEFAEKSIEAKQENVDAFTQTERGQIQEVSTQTAQAKIDAFTQTENKEFEKQHKLSAQLWKRNKFKLSGTSRRKRNSSFALLSFGRKKFRPSPNHRNIEYLLKNEVQNQQFHQQINSLIITEINIHRDT</sequence>
<keyword evidence="3" id="KW-1185">Reference proteome</keyword>
<evidence type="ECO:0000313" key="2">
    <source>
        <dbReference type="EMBL" id="GBO17245.1"/>
    </source>
</evidence>
<organism evidence="2 3">
    <name type="scientific">Araneus ventricosus</name>
    <name type="common">Orbweaver spider</name>
    <name type="synonym">Epeira ventricosa</name>
    <dbReference type="NCBI Taxonomy" id="182803"/>
    <lineage>
        <taxon>Eukaryota</taxon>
        <taxon>Metazoa</taxon>
        <taxon>Ecdysozoa</taxon>
        <taxon>Arthropoda</taxon>
        <taxon>Chelicerata</taxon>
        <taxon>Arachnida</taxon>
        <taxon>Araneae</taxon>
        <taxon>Araneomorphae</taxon>
        <taxon>Entelegynae</taxon>
        <taxon>Araneoidea</taxon>
        <taxon>Araneidae</taxon>
        <taxon>Araneus</taxon>
    </lineage>
</organism>
<name>A0A4Y2UW48_ARAVE</name>
<keyword evidence="1" id="KW-1133">Transmembrane helix</keyword>
<reference evidence="2 3" key="1">
    <citation type="journal article" date="2019" name="Sci. Rep.">
        <title>Orb-weaving spider Araneus ventricosus genome elucidates the spidroin gene catalogue.</title>
        <authorList>
            <person name="Kono N."/>
            <person name="Nakamura H."/>
            <person name="Ohtoshi R."/>
            <person name="Moran D.A.P."/>
            <person name="Shinohara A."/>
            <person name="Yoshida Y."/>
            <person name="Fujiwara M."/>
            <person name="Mori M."/>
            <person name="Tomita M."/>
            <person name="Arakawa K."/>
        </authorList>
    </citation>
    <scope>NUCLEOTIDE SEQUENCE [LARGE SCALE GENOMIC DNA]</scope>
</reference>
<dbReference type="Proteomes" id="UP000499080">
    <property type="component" value="Unassembled WGS sequence"/>
</dbReference>
<feature type="transmembrane region" description="Helical" evidence="1">
    <location>
        <begin position="31"/>
        <end position="48"/>
    </location>
</feature>
<dbReference type="AlphaFoldDB" id="A0A4Y2UW48"/>
<proteinExistence type="predicted"/>
<dbReference type="EMBL" id="BGPR01041011">
    <property type="protein sequence ID" value="GBO17245.1"/>
    <property type="molecule type" value="Genomic_DNA"/>
</dbReference>
<keyword evidence="1" id="KW-0812">Transmembrane</keyword>
<keyword evidence="1" id="KW-0472">Membrane</keyword>
<protein>
    <submittedName>
        <fullName evidence="2">Uncharacterized protein</fullName>
    </submittedName>
</protein>
<evidence type="ECO:0000313" key="3">
    <source>
        <dbReference type="Proteomes" id="UP000499080"/>
    </source>
</evidence>